<dbReference type="InterPro" id="IPR020616">
    <property type="entry name" value="Thiolase_N"/>
</dbReference>
<keyword evidence="16" id="KW-1185">Reference proteome</keyword>
<dbReference type="NCBIfam" id="TIGR01930">
    <property type="entry name" value="AcCoA-C-Actrans"/>
    <property type="match status" value="1"/>
</dbReference>
<dbReference type="PROSITE" id="PS00737">
    <property type="entry name" value="THIOLASE_2"/>
    <property type="match status" value="1"/>
</dbReference>
<dbReference type="PANTHER" id="PTHR18919">
    <property type="entry name" value="ACETYL-COA C-ACYLTRANSFERASE"/>
    <property type="match status" value="1"/>
</dbReference>
<keyword evidence="7" id="KW-0058">Aromatic hydrocarbons catabolism</keyword>
<dbReference type="Pfam" id="PF00108">
    <property type="entry name" value="Thiolase_N"/>
    <property type="match status" value="1"/>
</dbReference>
<dbReference type="FunFam" id="3.40.47.10:FF:000010">
    <property type="entry name" value="Acetyl-CoA acetyltransferase (Thiolase)"/>
    <property type="match status" value="1"/>
</dbReference>
<dbReference type="EC" id="2.3.1.174" evidence="4"/>
<evidence type="ECO:0000256" key="5">
    <source>
        <dbReference type="ARBA" id="ARBA00016181"/>
    </source>
</evidence>
<comment type="catalytic activity">
    <reaction evidence="10">
        <text>succinyl-CoA + acetyl-CoA = 3-oxoadipyl-CoA + CoA</text>
        <dbReference type="Rhea" id="RHEA:19481"/>
        <dbReference type="ChEBI" id="CHEBI:57287"/>
        <dbReference type="ChEBI" id="CHEBI:57288"/>
        <dbReference type="ChEBI" id="CHEBI:57292"/>
        <dbReference type="ChEBI" id="CHEBI:57348"/>
        <dbReference type="EC" id="2.3.1.174"/>
    </reaction>
</comment>
<comment type="function">
    <text evidence="1">Catalyzes thiolytic cleavage of beta-ketoadipyl-CoA to succinyl-CoA and acetyl-CoA.</text>
</comment>
<sequence>MKNAYIIDAIRTPFGRYAGGLAPVRADDLGAVPIQALMQRNPTVDWQQVDDVIYGCANQAGEDNRNVGRMSALLAGLPYQVPATTVNRLCGSSLDAIAMAARAIKAGEANLIIAGGVESMSRAPYVMGKSDSAFGRSQKIEDTTMGWRFINPKLKEMYGVDTMPQTAENVAEQFNINRIDQDQFALVSQQRTAAAQAKGFFKHEIVPVSIPQRKGDSIVVDTDEHPRASTTIEALTKLKGVVKAEGTVTAGNASGINDGAAALLIASDDAVAQYQLKPRAKIIAATTVGIEPRIMGFAPAPAIKKLLKQANLTLAQMDVIELNEAFAAQALAVTRDLGLADDDARINPNGGAIALGHPLGASGARLMTTALNQLEQIQGQYALCSMCIGVGQGIALVIQRVE</sequence>
<dbReference type="eggNOG" id="COG0183">
    <property type="taxonomic scope" value="Bacteria"/>
</dbReference>
<dbReference type="PROSITE" id="PS00098">
    <property type="entry name" value="THIOLASE_1"/>
    <property type="match status" value="1"/>
</dbReference>
<protein>
    <recommendedName>
        <fullName evidence="5">Beta-ketoadipyl-CoA thiolase</fullName>
        <ecNumber evidence="4">2.3.1.174</ecNumber>
    </recommendedName>
    <alternativeName>
        <fullName evidence="9">3-oxoadipyl-CoA thiolase</fullName>
    </alternativeName>
</protein>
<evidence type="ECO:0000259" key="13">
    <source>
        <dbReference type="Pfam" id="PF00108"/>
    </source>
</evidence>
<feature type="domain" description="Thiolase C-terminal" evidence="14">
    <location>
        <begin position="276"/>
        <end position="400"/>
    </location>
</feature>
<dbReference type="GO" id="GO:0033812">
    <property type="term" value="F:3-oxoadipyl-CoA thiolase activity"/>
    <property type="evidence" value="ECO:0007669"/>
    <property type="project" value="UniProtKB-EC"/>
</dbReference>
<dbReference type="PANTHER" id="PTHR18919:SF107">
    <property type="entry name" value="ACETYL-COA ACETYLTRANSFERASE, CYTOSOLIC"/>
    <property type="match status" value="1"/>
</dbReference>
<evidence type="ECO:0000256" key="1">
    <source>
        <dbReference type="ARBA" id="ARBA00003720"/>
    </source>
</evidence>
<evidence type="ECO:0000256" key="12">
    <source>
        <dbReference type="RuleBase" id="RU003557"/>
    </source>
</evidence>
<dbReference type="SUPFAM" id="SSF53901">
    <property type="entry name" value="Thiolase-like"/>
    <property type="match status" value="2"/>
</dbReference>
<name>N9E129_9GAMM</name>
<dbReference type="InterPro" id="IPR002155">
    <property type="entry name" value="Thiolase"/>
</dbReference>
<organism evidence="15 16">
    <name type="scientific">Acinetobacter beijerinckii CIP 110307</name>
    <dbReference type="NCBI Taxonomy" id="1217648"/>
    <lineage>
        <taxon>Bacteria</taxon>
        <taxon>Pseudomonadati</taxon>
        <taxon>Pseudomonadota</taxon>
        <taxon>Gammaproteobacteria</taxon>
        <taxon>Moraxellales</taxon>
        <taxon>Moraxellaceae</taxon>
        <taxon>Acinetobacter</taxon>
    </lineage>
</organism>
<dbReference type="GeneID" id="29857766"/>
<dbReference type="InterPro" id="IPR020617">
    <property type="entry name" value="Thiolase_C"/>
</dbReference>
<dbReference type="PROSITE" id="PS00099">
    <property type="entry name" value="THIOLASE_3"/>
    <property type="match status" value="1"/>
</dbReference>
<evidence type="ECO:0000256" key="10">
    <source>
        <dbReference type="ARBA" id="ARBA00048527"/>
    </source>
</evidence>
<dbReference type="RefSeq" id="WP_005062265.1">
    <property type="nucleotide sequence ID" value="NZ_KB849766.1"/>
</dbReference>
<dbReference type="NCBIfam" id="NF006551">
    <property type="entry name" value="PRK09050.1"/>
    <property type="match status" value="1"/>
</dbReference>
<evidence type="ECO:0000256" key="9">
    <source>
        <dbReference type="ARBA" id="ARBA00041222"/>
    </source>
</evidence>
<dbReference type="HOGENOM" id="CLU_031026_2_2_6"/>
<evidence type="ECO:0000259" key="14">
    <source>
        <dbReference type="Pfam" id="PF02803"/>
    </source>
</evidence>
<evidence type="ECO:0000256" key="8">
    <source>
        <dbReference type="ARBA" id="ARBA00023315"/>
    </source>
</evidence>
<dbReference type="InterPro" id="IPR020613">
    <property type="entry name" value="Thiolase_CS"/>
</dbReference>
<feature type="domain" description="Thiolase N-terminal" evidence="13">
    <location>
        <begin position="5"/>
        <end position="268"/>
    </location>
</feature>
<gene>
    <name evidence="15" type="ORF">F933_02822</name>
</gene>
<evidence type="ECO:0000256" key="4">
    <source>
        <dbReference type="ARBA" id="ARBA00012233"/>
    </source>
</evidence>
<dbReference type="NCBIfam" id="TIGR02430">
    <property type="entry name" value="pcaF"/>
    <property type="match status" value="1"/>
</dbReference>
<dbReference type="CDD" id="cd00751">
    <property type="entry name" value="thiolase"/>
    <property type="match status" value="1"/>
</dbReference>
<dbReference type="InterPro" id="IPR020610">
    <property type="entry name" value="Thiolase_AS"/>
</dbReference>
<proteinExistence type="inferred from homology"/>
<evidence type="ECO:0000256" key="3">
    <source>
        <dbReference type="ARBA" id="ARBA00010982"/>
    </source>
</evidence>
<dbReference type="Pfam" id="PF02803">
    <property type="entry name" value="Thiolase_C"/>
    <property type="match status" value="1"/>
</dbReference>
<comment type="similarity">
    <text evidence="3 12">Belongs to the thiolase-like superfamily. Thiolase family.</text>
</comment>
<keyword evidence="6 12" id="KW-0808">Transferase</keyword>
<dbReference type="InterPro" id="IPR016039">
    <property type="entry name" value="Thiolase-like"/>
</dbReference>
<dbReference type="GO" id="GO:0019619">
    <property type="term" value="P:3,4-dihydroxybenzoate catabolic process"/>
    <property type="evidence" value="ECO:0007669"/>
    <property type="project" value="InterPro"/>
</dbReference>
<reference evidence="15 16" key="1">
    <citation type="submission" date="2013-02" db="EMBL/GenBank/DDBJ databases">
        <title>The Genome Sequence of Acinetobacter beijerinckii CIP 110307.</title>
        <authorList>
            <consortium name="The Broad Institute Genome Sequencing Platform"/>
            <consortium name="The Broad Institute Genome Sequencing Center for Infectious Disease"/>
            <person name="Cerqueira G."/>
            <person name="Feldgarden M."/>
            <person name="Courvalin P."/>
            <person name="Perichon B."/>
            <person name="Grillot-Courvalin C."/>
            <person name="Clermont D."/>
            <person name="Rocha E."/>
            <person name="Yoon E.-J."/>
            <person name="Nemec A."/>
            <person name="Walker B."/>
            <person name="Young S.K."/>
            <person name="Zeng Q."/>
            <person name="Gargeya S."/>
            <person name="Fitzgerald M."/>
            <person name="Haas B."/>
            <person name="Abouelleil A."/>
            <person name="Alvarado L."/>
            <person name="Arachchi H.M."/>
            <person name="Berlin A.M."/>
            <person name="Chapman S.B."/>
            <person name="Dewar J."/>
            <person name="Goldberg J."/>
            <person name="Griggs A."/>
            <person name="Gujja S."/>
            <person name="Hansen M."/>
            <person name="Howarth C."/>
            <person name="Imamovic A."/>
            <person name="Larimer J."/>
            <person name="McCowan C."/>
            <person name="Murphy C."/>
            <person name="Neiman D."/>
            <person name="Pearson M."/>
            <person name="Priest M."/>
            <person name="Roberts A."/>
            <person name="Saif S."/>
            <person name="Shea T."/>
            <person name="Sisk P."/>
            <person name="Sykes S."/>
            <person name="Wortman J."/>
            <person name="Nusbaum C."/>
            <person name="Birren B."/>
        </authorList>
    </citation>
    <scope>NUCLEOTIDE SEQUENCE [LARGE SCALE GENOMIC DNA]</scope>
    <source>
        <strain evidence="15 16">CIP 110307</strain>
    </source>
</reference>
<dbReference type="InterPro" id="IPR012793">
    <property type="entry name" value="PcaF"/>
</dbReference>
<evidence type="ECO:0000256" key="7">
    <source>
        <dbReference type="ARBA" id="ARBA00022797"/>
    </source>
</evidence>
<evidence type="ECO:0000313" key="16">
    <source>
        <dbReference type="Proteomes" id="UP000017670"/>
    </source>
</evidence>
<dbReference type="Gene3D" id="3.40.47.10">
    <property type="match status" value="1"/>
</dbReference>
<dbReference type="Proteomes" id="UP000017670">
    <property type="component" value="Unassembled WGS sequence"/>
</dbReference>
<evidence type="ECO:0000256" key="2">
    <source>
        <dbReference type="ARBA" id="ARBA00005071"/>
    </source>
</evidence>
<accession>N9E129</accession>
<dbReference type="PIRSF" id="PIRSF000429">
    <property type="entry name" value="Ac-CoA_Ac_transf"/>
    <property type="match status" value="1"/>
</dbReference>
<comment type="pathway">
    <text evidence="2">Aromatic compound metabolism; beta-ketoadipate pathway; acetyl-CoA and succinyl-CoA from 3-oxoadipate: step 2/2.</text>
</comment>
<comment type="caution">
    <text evidence="15">The sequence shown here is derived from an EMBL/GenBank/DDBJ whole genome shotgun (WGS) entry which is preliminary data.</text>
</comment>
<dbReference type="InterPro" id="IPR020615">
    <property type="entry name" value="Thiolase_acyl_enz_int_AS"/>
</dbReference>
<evidence type="ECO:0000313" key="15">
    <source>
        <dbReference type="EMBL" id="ENW03852.1"/>
    </source>
</evidence>
<dbReference type="EMBL" id="APQL01000010">
    <property type="protein sequence ID" value="ENW03852.1"/>
    <property type="molecule type" value="Genomic_DNA"/>
</dbReference>
<evidence type="ECO:0000256" key="6">
    <source>
        <dbReference type="ARBA" id="ARBA00022679"/>
    </source>
</evidence>
<keyword evidence="8 12" id="KW-0012">Acyltransferase</keyword>
<feature type="active site" description="Acyl-thioester intermediate" evidence="11">
    <location>
        <position position="90"/>
    </location>
</feature>
<feature type="active site" description="Proton acceptor" evidence="11">
    <location>
        <position position="357"/>
    </location>
</feature>
<evidence type="ECO:0000256" key="11">
    <source>
        <dbReference type="PIRSR" id="PIRSR000429-1"/>
    </source>
</evidence>
<dbReference type="STRING" id="262668.GCA_000931715_02805"/>
<feature type="active site" description="Proton acceptor" evidence="11">
    <location>
        <position position="387"/>
    </location>
</feature>
<dbReference type="AlphaFoldDB" id="N9E129"/>
<dbReference type="PATRIC" id="fig|1217648.3.peg.2744"/>